<keyword evidence="2" id="KW-1185">Reference proteome</keyword>
<dbReference type="EMBL" id="BPLR01001732">
    <property type="protein sequence ID" value="GIZ04412.1"/>
    <property type="molecule type" value="Genomic_DNA"/>
</dbReference>
<reference evidence="1 2" key="1">
    <citation type="submission" date="2021-06" db="EMBL/GenBank/DDBJ databases">
        <title>Caerostris extrusa draft genome.</title>
        <authorList>
            <person name="Kono N."/>
            <person name="Arakawa K."/>
        </authorList>
    </citation>
    <scope>NUCLEOTIDE SEQUENCE [LARGE SCALE GENOMIC DNA]</scope>
</reference>
<dbReference type="Proteomes" id="UP001054945">
    <property type="component" value="Unassembled WGS sequence"/>
</dbReference>
<gene>
    <name evidence="1" type="ORF">CEXT_446171</name>
</gene>
<evidence type="ECO:0000313" key="1">
    <source>
        <dbReference type="EMBL" id="GIZ04412.1"/>
    </source>
</evidence>
<organism evidence="1 2">
    <name type="scientific">Caerostris extrusa</name>
    <name type="common">Bark spider</name>
    <name type="synonym">Caerostris bankana</name>
    <dbReference type="NCBI Taxonomy" id="172846"/>
    <lineage>
        <taxon>Eukaryota</taxon>
        <taxon>Metazoa</taxon>
        <taxon>Ecdysozoa</taxon>
        <taxon>Arthropoda</taxon>
        <taxon>Chelicerata</taxon>
        <taxon>Arachnida</taxon>
        <taxon>Araneae</taxon>
        <taxon>Araneomorphae</taxon>
        <taxon>Entelegynae</taxon>
        <taxon>Araneoidea</taxon>
        <taxon>Araneidae</taxon>
        <taxon>Caerostris</taxon>
    </lineage>
</organism>
<name>A0AAV4YAH1_CAEEX</name>
<sequence>MSKLHAMAYCIRGFHYVDTKDRWCSPKQLDIFPGLRQSPQATVPHAQMTPTPFRIAIHGRHVTKRFIRVTSYRNFRILSGAEAKKEFSRR</sequence>
<accession>A0AAV4YAH1</accession>
<proteinExistence type="predicted"/>
<evidence type="ECO:0000313" key="2">
    <source>
        <dbReference type="Proteomes" id="UP001054945"/>
    </source>
</evidence>
<protein>
    <submittedName>
        <fullName evidence="1">Uncharacterized protein</fullName>
    </submittedName>
</protein>
<comment type="caution">
    <text evidence="1">The sequence shown here is derived from an EMBL/GenBank/DDBJ whole genome shotgun (WGS) entry which is preliminary data.</text>
</comment>
<dbReference type="AlphaFoldDB" id="A0AAV4YAH1"/>